<evidence type="ECO:0000313" key="6">
    <source>
        <dbReference type="Proteomes" id="UP000653578"/>
    </source>
</evidence>
<reference evidence="5 6" key="1">
    <citation type="submission" date="2019-10" db="EMBL/GenBank/DDBJ databases">
        <title>Description of Paenibacillus humi sp. nov.</title>
        <authorList>
            <person name="Carlier A."/>
            <person name="Qi S."/>
        </authorList>
    </citation>
    <scope>NUCLEOTIDE SEQUENCE [LARGE SCALE GENOMIC DNA]</scope>
    <source>
        <strain evidence="5 6">LMG 31461</strain>
    </source>
</reference>
<keyword evidence="6" id="KW-1185">Reference proteome</keyword>
<dbReference type="EMBL" id="WHNY01000004">
    <property type="protein sequence ID" value="NOU62677.1"/>
    <property type="molecule type" value="Genomic_DNA"/>
</dbReference>
<dbReference type="InterPro" id="IPR051801">
    <property type="entry name" value="GH28_Enzymes"/>
</dbReference>
<evidence type="ECO:0000256" key="3">
    <source>
        <dbReference type="ARBA" id="ARBA00023295"/>
    </source>
</evidence>
<dbReference type="Pfam" id="PF00295">
    <property type="entry name" value="Glyco_hydro_28"/>
    <property type="match status" value="1"/>
</dbReference>
<proteinExistence type="inferred from homology"/>
<evidence type="ECO:0000256" key="4">
    <source>
        <dbReference type="RuleBase" id="RU361169"/>
    </source>
</evidence>
<comment type="caution">
    <text evidence="5">The sequence shown here is derived from an EMBL/GenBank/DDBJ whole genome shotgun (WGS) entry which is preliminary data.</text>
</comment>
<keyword evidence="2 4" id="KW-0378">Hydrolase</keyword>
<dbReference type="InterPro" id="IPR012334">
    <property type="entry name" value="Pectin_lyas_fold"/>
</dbReference>
<gene>
    <name evidence="5" type="ORF">GC096_01285</name>
</gene>
<protein>
    <submittedName>
        <fullName evidence="5">Uncharacterized protein</fullName>
    </submittedName>
</protein>
<dbReference type="InterPro" id="IPR000743">
    <property type="entry name" value="Glyco_hydro_28"/>
</dbReference>
<comment type="similarity">
    <text evidence="1 4">Belongs to the glycosyl hydrolase 28 family.</text>
</comment>
<keyword evidence="3 4" id="KW-0326">Glycosidase</keyword>
<evidence type="ECO:0000256" key="2">
    <source>
        <dbReference type="ARBA" id="ARBA00022801"/>
    </source>
</evidence>
<name>A0ABX1X2S5_9BACL</name>
<dbReference type="SUPFAM" id="SSF51126">
    <property type="entry name" value="Pectin lyase-like"/>
    <property type="match status" value="1"/>
</dbReference>
<dbReference type="Proteomes" id="UP000653578">
    <property type="component" value="Unassembled WGS sequence"/>
</dbReference>
<accession>A0ABX1X2S5</accession>
<organism evidence="5 6">
    <name type="scientific">Paenibacillus plantarum</name>
    <dbReference type="NCBI Taxonomy" id="2654975"/>
    <lineage>
        <taxon>Bacteria</taxon>
        <taxon>Bacillati</taxon>
        <taxon>Bacillota</taxon>
        <taxon>Bacilli</taxon>
        <taxon>Bacillales</taxon>
        <taxon>Paenibacillaceae</taxon>
        <taxon>Paenibacillus</taxon>
    </lineage>
</organism>
<sequence>MLDVKAFGAIGDRSKLDSAAFQAAIDECHRIGGGTVTVPAGEYLIGSIELKSGVMLHLETGATLWASTNRADYREDWSGSYESRILFKATNAELFGITGKGTIRGFGTEKFGSWWGVPQPPELRVCTCFFDNCRSVTLEDIRIQDSSFWTVHLKHCDTVYINRVSIQNYRYHLNTDGIVPDGCRNVFITNCHLSTGDDCIPIKSTEQQACGPIFVTNCILETPNTAIKLGTETYGNISDIDFNHCIINASIGIGIFVKDGATVERVRMSDITIESADLYEIKPVLPMFIDIEKRHADSKMGSVRDVAFRDLFISTQSTIVVQGAPESLLDNISFQDVTMRITGYMPFSNRSKPITGKRTLKEQRDTEFMTKPAYMTIAYGNNVRLDHINVFECEEAAEHKRHDICLAYSEKVTCNHTLIEAGGNEQWIG</sequence>
<dbReference type="RefSeq" id="WP_171628484.1">
    <property type="nucleotide sequence ID" value="NZ_WHNY01000004.1"/>
</dbReference>
<dbReference type="InterPro" id="IPR011050">
    <property type="entry name" value="Pectin_lyase_fold/virulence"/>
</dbReference>
<evidence type="ECO:0000313" key="5">
    <source>
        <dbReference type="EMBL" id="NOU62677.1"/>
    </source>
</evidence>
<dbReference type="PANTHER" id="PTHR31339:SF9">
    <property type="entry name" value="PLASMIN AND FIBRONECTIN-BINDING PROTEIN A"/>
    <property type="match status" value="1"/>
</dbReference>
<dbReference type="PANTHER" id="PTHR31339">
    <property type="entry name" value="PECTIN LYASE-RELATED"/>
    <property type="match status" value="1"/>
</dbReference>
<evidence type="ECO:0000256" key="1">
    <source>
        <dbReference type="ARBA" id="ARBA00008834"/>
    </source>
</evidence>
<dbReference type="Gene3D" id="2.160.20.10">
    <property type="entry name" value="Single-stranded right-handed beta-helix, Pectin lyase-like"/>
    <property type="match status" value="1"/>
</dbReference>